<feature type="coiled-coil region" evidence="1">
    <location>
        <begin position="90"/>
        <end position="155"/>
    </location>
</feature>
<keyword evidence="4" id="KW-1185">Reference proteome</keyword>
<feature type="region of interest" description="Disordered" evidence="2">
    <location>
        <begin position="693"/>
        <end position="715"/>
    </location>
</feature>
<feature type="compositionally biased region" description="Polar residues" evidence="2">
    <location>
        <begin position="553"/>
        <end position="581"/>
    </location>
</feature>
<evidence type="ECO:0000256" key="2">
    <source>
        <dbReference type="SAM" id="MobiDB-lite"/>
    </source>
</evidence>
<feature type="compositionally biased region" description="Low complexity" evidence="2">
    <location>
        <begin position="522"/>
        <end position="535"/>
    </location>
</feature>
<feature type="region of interest" description="Disordered" evidence="2">
    <location>
        <begin position="303"/>
        <end position="417"/>
    </location>
</feature>
<gene>
    <name evidence="3" type="ORF">Enr13x_66060</name>
</gene>
<dbReference type="OrthoDB" id="233190at2"/>
<sequence>MSGRRRKTLSPTLFPFLAVLVCTLGTLILLLALVAQNTSDAAQQIAETAAQERTRAPGQLTVGDVELLVEEEAFRLGELISFREAQTGDLEDRRNQLAHVEDHMRRIRQRLKQISEAMEQAMSDDPPPAATAEELESLNEQLVKEQLVVKKLREEIKTAKPRFVIVPHQGPNGTERRPIYLECTAKGVTIWPEGVAITRTQLEQSSRDANPLDDALRAARYHAMQQYGDAIPPYPMLLVRPEGVDSYYAARSAMLDWDDQFGYELVPAEVNLAYPNPDPTMRQRMQYAINQALDRMTRQSIARSIRGSGSRSPAGPGGTGGIYDRQTAAGGAGQSPAPSGPVTGKSAVAESPFGGDGSVGSYADPPREPVKPVPRLSVSQMDRQGRQSGFRDHRMFPTPTYGRTGSRAGGGNPSPITSEAAKRRLERQLQDSASSFAEVESDRDLDQAAMTAVDQIAAGTDSGSPDQSRPPSNTPDANTPGLHYPSSGDADSASAMLAQGNADSGGRQRVIGKASEQAGDNPAGIGPMAGAPMGMNRLDQPQVSQRRKAGQPTDGQAQNAANQNPTSAEQTTSRKSRSLVQRNGADWALPSSVVLARGNEIVRSVRLQIHADRFILLPDAGMRRSETFLIEPDGVNLVTLQLATSVRDRIERWGAAAPGARWSPQLKVEVVPGAELQYEQWKRLMTGSGLPIQRADSNQDAGYTQAESNPRGELK</sequence>
<feature type="compositionally biased region" description="Polar residues" evidence="2">
    <location>
        <begin position="461"/>
        <end position="477"/>
    </location>
</feature>
<dbReference type="RefSeq" id="WP_145390885.1">
    <property type="nucleotide sequence ID" value="NZ_CP037423.1"/>
</dbReference>
<feature type="region of interest" description="Disordered" evidence="2">
    <location>
        <begin position="451"/>
        <end position="493"/>
    </location>
</feature>
<evidence type="ECO:0000313" key="3">
    <source>
        <dbReference type="EMBL" id="QDV46697.1"/>
    </source>
</evidence>
<keyword evidence="1" id="KW-0175">Coiled coil</keyword>
<feature type="compositionally biased region" description="Basic and acidic residues" evidence="2">
    <location>
        <begin position="383"/>
        <end position="395"/>
    </location>
</feature>
<protein>
    <recommendedName>
        <fullName evidence="5">IncA protein</fullName>
    </recommendedName>
</protein>
<evidence type="ECO:0000313" key="4">
    <source>
        <dbReference type="Proteomes" id="UP000319004"/>
    </source>
</evidence>
<feature type="region of interest" description="Disordered" evidence="2">
    <location>
        <begin position="514"/>
        <end position="581"/>
    </location>
</feature>
<evidence type="ECO:0000256" key="1">
    <source>
        <dbReference type="SAM" id="Coils"/>
    </source>
</evidence>
<accession>A0A518I0Y4</accession>
<evidence type="ECO:0008006" key="5">
    <source>
        <dbReference type="Google" id="ProtNLM"/>
    </source>
</evidence>
<feature type="compositionally biased region" description="Polar residues" evidence="2">
    <location>
        <begin position="695"/>
        <end position="708"/>
    </location>
</feature>
<feature type="compositionally biased region" description="Low complexity" evidence="2">
    <location>
        <begin position="303"/>
        <end position="314"/>
    </location>
</feature>
<dbReference type="AlphaFoldDB" id="A0A518I0Y4"/>
<dbReference type="EMBL" id="CP037423">
    <property type="protein sequence ID" value="QDV46697.1"/>
    <property type="molecule type" value="Genomic_DNA"/>
</dbReference>
<proteinExistence type="predicted"/>
<feature type="region of interest" description="Disordered" evidence="2">
    <location>
        <begin position="424"/>
        <end position="443"/>
    </location>
</feature>
<reference evidence="3 4" key="1">
    <citation type="submission" date="2019-03" db="EMBL/GenBank/DDBJ databases">
        <title>Deep-cultivation of Planctomycetes and their phenomic and genomic characterization uncovers novel biology.</title>
        <authorList>
            <person name="Wiegand S."/>
            <person name="Jogler M."/>
            <person name="Boedeker C."/>
            <person name="Pinto D."/>
            <person name="Vollmers J."/>
            <person name="Rivas-Marin E."/>
            <person name="Kohn T."/>
            <person name="Peeters S.H."/>
            <person name="Heuer A."/>
            <person name="Rast P."/>
            <person name="Oberbeckmann S."/>
            <person name="Bunk B."/>
            <person name="Jeske O."/>
            <person name="Meyerdierks A."/>
            <person name="Storesund J.E."/>
            <person name="Kallscheuer N."/>
            <person name="Luecker S."/>
            <person name="Lage O.M."/>
            <person name="Pohl T."/>
            <person name="Merkel B.J."/>
            <person name="Hornburger P."/>
            <person name="Mueller R.-W."/>
            <person name="Bruemmer F."/>
            <person name="Labrenz M."/>
            <person name="Spormann A.M."/>
            <person name="Op den Camp H."/>
            <person name="Overmann J."/>
            <person name="Amann R."/>
            <person name="Jetten M.S.M."/>
            <person name="Mascher T."/>
            <person name="Medema M.H."/>
            <person name="Devos D.P."/>
            <person name="Kaster A.-K."/>
            <person name="Ovreas L."/>
            <person name="Rohde M."/>
            <person name="Galperin M.Y."/>
            <person name="Jogler C."/>
        </authorList>
    </citation>
    <scope>NUCLEOTIDE SEQUENCE [LARGE SCALE GENOMIC DNA]</scope>
    <source>
        <strain evidence="3 4">Enr13</strain>
    </source>
</reference>
<name>A0A518I0Y4_9BACT</name>
<dbReference type="Proteomes" id="UP000319004">
    <property type="component" value="Chromosome"/>
</dbReference>
<organism evidence="3 4">
    <name type="scientific">Stieleria neptunia</name>
    <dbReference type="NCBI Taxonomy" id="2527979"/>
    <lineage>
        <taxon>Bacteria</taxon>
        <taxon>Pseudomonadati</taxon>
        <taxon>Planctomycetota</taxon>
        <taxon>Planctomycetia</taxon>
        <taxon>Pirellulales</taxon>
        <taxon>Pirellulaceae</taxon>
        <taxon>Stieleria</taxon>
    </lineage>
</organism>
<dbReference type="KEGG" id="snep:Enr13x_66060"/>